<dbReference type="SUPFAM" id="SSF48150">
    <property type="entry name" value="DNA-glycosylase"/>
    <property type="match status" value="1"/>
</dbReference>
<dbReference type="PANTHER" id="PTHR42944:SF1">
    <property type="entry name" value="ADENINE DNA GLYCOSYLASE"/>
    <property type="match status" value="1"/>
</dbReference>
<evidence type="ECO:0000256" key="3">
    <source>
        <dbReference type="ARBA" id="ARBA00002933"/>
    </source>
</evidence>
<evidence type="ECO:0000256" key="13">
    <source>
        <dbReference type="ARBA" id="ARBA00023204"/>
    </source>
</evidence>
<dbReference type="GO" id="GO:0032357">
    <property type="term" value="F:oxidized purine DNA binding"/>
    <property type="evidence" value="ECO:0007669"/>
    <property type="project" value="TreeGrafter"/>
</dbReference>
<dbReference type="Gene3D" id="1.10.1670.10">
    <property type="entry name" value="Helix-hairpin-Helix base-excision DNA repair enzymes (C-terminal)"/>
    <property type="match status" value="1"/>
</dbReference>
<organism evidence="16 17">
    <name type="scientific">SAR86 cluster bacterium</name>
    <dbReference type="NCBI Taxonomy" id="2030880"/>
    <lineage>
        <taxon>Bacteria</taxon>
        <taxon>Pseudomonadati</taxon>
        <taxon>Pseudomonadota</taxon>
        <taxon>Gammaproteobacteria</taxon>
        <taxon>SAR86 cluster</taxon>
    </lineage>
</organism>
<evidence type="ECO:0000256" key="7">
    <source>
        <dbReference type="ARBA" id="ARBA00022485"/>
    </source>
</evidence>
<keyword evidence="7" id="KW-0004">4Fe-4S</keyword>
<evidence type="ECO:0000256" key="9">
    <source>
        <dbReference type="ARBA" id="ARBA00022763"/>
    </source>
</evidence>
<gene>
    <name evidence="16" type="ORF">EVA96_00505</name>
</gene>
<dbReference type="InterPro" id="IPR004036">
    <property type="entry name" value="Endonuclease-III-like_CS2"/>
</dbReference>
<comment type="function">
    <text evidence="3">Adenine glycosylase active on G-A mispairs. MutY also corrects error-prone DNA synthesis past GO lesions which are due to the oxidatively damaged form of guanine: 7,8-dihydro-8-oxoguanine (8-oxo-dGTP).</text>
</comment>
<dbReference type="EMBL" id="SHBI01000001">
    <property type="protein sequence ID" value="RZO23280.1"/>
    <property type="molecule type" value="Genomic_DNA"/>
</dbReference>
<dbReference type="InterPro" id="IPR044298">
    <property type="entry name" value="MIG/MutY"/>
</dbReference>
<evidence type="ECO:0000313" key="17">
    <source>
        <dbReference type="Proteomes" id="UP000315782"/>
    </source>
</evidence>
<dbReference type="AlphaFoldDB" id="A0A520MQ18"/>
<name>A0A520MQ18_9GAMM</name>
<evidence type="ECO:0000256" key="5">
    <source>
        <dbReference type="ARBA" id="ARBA00012045"/>
    </source>
</evidence>
<accession>A0A520MQ18</accession>
<dbReference type="Pfam" id="PF00730">
    <property type="entry name" value="HhH-GPD"/>
    <property type="match status" value="1"/>
</dbReference>
<dbReference type="InterPro" id="IPR023170">
    <property type="entry name" value="HhH_base_excis_C"/>
</dbReference>
<dbReference type="Proteomes" id="UP000315782">
    <property type="component" value="Unassembled WGS sequence"/>
</dbReference>
<evidence type="ECO:0000256" key="12">
    <source>
        <dbReference type="ARBA" id="ARBA00023014"/>
    </source>
</evidence>
<dbReference type="InterPro" id="IPR003265">
    <property type="entry name" value="HhH-GPD_domain"/>
</dbReference>
<dbReference type="Gene3D" id="1.10.340.30">
    <property type="entry name" value="Hypothetical protein, domain 2"/>
    <property type="match status" value="1"/>
</dbReference>
<keyword evidence="14" id="KW-0326">Glycosidase</keyword>
<dbReference type="EC" id="3.2.2.31" evidence="5"/>
<evidence type="ECO:0000256" key="11">
    <source>
        <dbReference type="ARBA" id="ARBA00023004"/>
    </source>
</evidence>
<evidence type="ECO:0000256" key="2">
    <source>
        <dbReference type="ARBA" id="ARBA00001966"/>
    </source>
</evidence>
<dbReference type="CDD" id="cd00056">
    <property type="entry name" value="ENDO3c"/>
    <property type="match status" value="1"/>
</dbReference>
<evidence type="ECO:0000256" key="10">
    <source>
        <dbReference type="ARBA" id="ARBA00022801"/>
    </source>
</evidence>
<dbReference type="GO" id="GO:0006298">
    <property type="term" value="P:mismatch repair"/>
    <property type="evidence" value="ECO:0007669"/>
    <property type="project" value="TreeGrafter"/>
</dbReference>
<keyword evidence="11" id="KW-0408">Iron</keyword>
<keyword evidence="13" id="KW-0234">DNA repair</keyword>
<evidence type="ECO:0000259" key="15">
    <source>
        <dbReference type="SMART" id="SM00478"/>
    </source>
</evidence>
<keyword evidence="10" id="KW-0378">Hydrolase</keyword>
<evidence type="ECO:0000256" key="4">
    <source>
        <dbReference type="ARBA" id="ARBA00008343"/>
    </source>
</evidence>
<evidence type="ECO:0000256" key="6">
    <source>
        <dbReference type="ARBA" id="ARBA00022023"/>
    </source>
</evidence>
<dbReference type="Pfam" id="PF00633">
    <property type="entry name" value="HHH"/>
    <property type="match status" value="1"/>
</dbReference>
<proteinExistence type="inferred from homology"/>
<dbReference type="InterPro" id="IPR015797">
    <property type="entry name" value="NUDIX_hydrolase-like_dom_sf"/>
</dbReference>
<dbReference type="InterPro" id="IPR029119">
    <property type="entry name" value="MutY_C"/>
</dbReference>
<dbReference type="GO" id="GO:0000701">
    <property type="term" value="F:purine-specific mismatch base pair DNA N-glycosylase activity"/>
    <property type="evidence" value="ECO:0007669"/>
    <property type="project" value="UniProtKB-EC"/>
</dbReference>
<evidence type="ECO:0000256" key="1">
    <source>
        <dbReference type="ARBA" id="ARBA00000843"/>
    </source>
</evidence>
<keyword evidence="12" id="KW-0411">Iron-sulfur</keyword>
<dbReference type="SMART" id="SM00478">
    <property type="entry name" value="ENDO3c"/>
    <property type="match status" value="1"/>
</dbReference>
<feature type="domain" description="HhH-GPD" evidence="15">
    <location>
        <begin position="41"/>
        <end position="191"/>
    </location>
</feature>
<dbReference type="GO" id="GO:0035485">
    <property type="term" value="F:adenine/guanine mispair binding"/>
    <property type="evidence" value="ECO:0007669"/>
    <property type="project" value="TreeGrafter"/>
</dbReference>
<evidence type="ECO:0000256" key="8">
    <source>
        <dbReference type="ARBA" id="ARBA00022723"/>
    </source>
</evidence>
<comment type="similarity">
    <text evidence="4">Belongs to the Nth/MutY family.</text>
</comment>
<dbReference type="Gene3D" id="3.90.79.10">
    <property type="entry name" value="Nucleoside Triphosphate Pyrophosphohydrolase"/>
    <property type="match status" value="1"/>
</dbReference>
<evidence type="ECO:0000256" key="14">
    <source>
        <dbReference type="ARBA" id="ARBA00023295"/>
    </source>
</evidence>
<keyword evidence="9" id="KW-0227">DNA damage</keyword>
<dbReference type="GO" id="GO:0034039">
    <property type="term" value="F:8-oxo-7,8-dihydroguanine DNA N-glycosylase activity"/>
    <property type="evidence" value="ECO:0007669"/>
    <property type="project" value="TreeGrafter"/>
</dbReference>
<dbReference type="SUPFAM" id="SSF55811">
    <property type="entry name" value="Nudix"/>
    <property type="match status" value="1"/>
</dbReference>
<evidence type="ECO:0000313" key="16">
    <source>
        <dbReference type="EMBL" id="RZO23280.1"/>
    </source>
</evidence>
<dbReference type="GO" id="GO:0006284">
    <property type="term" value="P:base-excision repair"/>
    <property type="evidence" value="ECO:0007669"/>
    <property type="project" value="InterPro"/>
</dbReference>
<dbReference type="PROSITE" id="PS01155">
    <property type="entry name" value="ENDONUCLEASE_III_2"/>
    <property type="match status" value="1"/>
</dbReference>
<reference evidence="16 17" key="1">
    <citation type="submission" date="2019-02" db="EMBL/GenBank/DDBJ databases">
        <title>Prokaryotic population dynamics and viral predation in marine succession experiment using metagenomics: the confinement effect.</title>
        <authorList>
            <person name="Haro-Moreno J.M."/>
            <person name="Rodriguez-Valera F."/>
            <person name="Lopez-Perez M."/>
        </authorList>
    </citation>
    <scope>NUCLEOTIDE SEQUENCE [LARGE SCALE GENOMIC DNA]</scope>
    <source>
        <strain evidence="16">MED-G163</strain>
    </source>
</reference>
<dbReference type="Pfam" id="PF14815">
    <property type="entry name" value="NUDIX_4"/>
    <property type="match status" value="1"/>
</dbReference>
<dbReference type="GO" id="GO:0051539">
    <property type="term" value="F:4 iron, 4 sulfur cluster binding"/>
    <property type="evidence" value="ECO:0007669"/>
    <property type="project" value="UniProtKB-KW"/>
</dbReference>
<dbReference type="InterPro" id="IPR011257">
    <property type="entry name" value="DNA_glycosylase"/>
</dbReference>
<sequence length="338" mass="39340">MKGNQSSFSSNITAWYKSNGREALPWRKNITPYRVWISEIMLQQTQVKTVIPFFNIFIKKYPNLKSLSNASEENILALWTGLGFYRRAKNIYKTKELIKNDFNNIFPKKFDEIISLPGIGKSTAGAIMSIAYKKPYPILDANVKRIISRYKMVENNSSASSIKELWNLSKDLTPKNNIFEYTQGIMDLGATVCNIHSAQCDQCPLNLSCKSAFDIADPRKRIDKKIKPKKRIHFILAYSQDHVLLFKKNEKTFWESLWTPLEIQAKKDSCLLRKRILKNETINKKHKLSHIDLDIRVDISEYEDTFKLKTNLEYRWINKADIDMFGMPKPIKSIIQTL</sequence>
<dbReference type="InterPro" id="IPR000445">
    <property type="entry name" value="HhH_motif"/>
</dbReference>
<comment type="catalytic activity">
    <reaction evidence="1">
        <text>Hydrolyzes free adenine bases from 7,8-dihydro-8-oxoguanine:adenine mismatched double-stranded DNA, leaving an apurinic site.</text>
        <dbReference type="EC" id="3.2.2.31"/>
    </reaction>
</comment>
<dbReference type="FunFam" id="1.10.340.30:FF:000002">
    <property type="entry name" value="Adenine DNA glycosylase"/>
    <property type="match status" value="1"/>
</dbReference>
<keyword evidence="8" id="KW-0479">Metal-binding</keyword>
<comment type="caution">
    <text evidence="16">The sequence shown here is derived from an EMBL/GenBank/DDBJ whole genome shotgun (WGS) entry which is preliminary data.</text>
</comment>
<dbReference type="GO" id="GO:0046872">
    <property type="term" value="F:metal ion binding"/>
    <property type="evidence" value="ECO:0007669"/>
    <property type="project" value="UniProtKB-KW"/>
</dbReference>
<comment type="cofactor">
    <cofactor evidence="2">
        <name>[4Fe-4S] cluster</name>
        <dbReference type="ChEBI" id="CHEBI:49883"/>
    </cofactor>
</comment>
<dbReference type="PANTHER" id="PTHR42944">
    <property type="entry name" value="ADENINE DNA GLYCOSYLASE"/>
    <property type="match status" value="1"/>
</dbReference>
<protein>
    <recommendedName>
        <fullName evidence="6">Adenine DNA glycosylase</fullName>
        <ecNumber evidence="5">3.2.2.31</ecNumber>
    </recommendedName>
</protein>